<dbReference type="Gene3D" id="4.10.60.10">
    <property type="entry name" value="Zinc finger, CCHC-type"/>
    <property type="match status" value="1"/>
</dbReference>
<dbReference type="AlphaFoldDB" id="A0A6G0Z0W9"/>
<comment type="caution">
    <text evidence="1">The sequence shown here is derived from an EMBL/GenBank/DDBJ whole genome shotgun (WGS) entry which is preliminary data.</text>
</comment>
<dbReference type="GO" id="GO:0003676">
    <property type="term" value="F:nucleic acid binding"/>
    <property type="evidence" value="ECO:0007669"/>
    <property type="project" value="InterPro"/>
</dbReference>
<proteinExistence type="predicted"/>
<dbReference type="Proteomes" id="UP000478052">
    <property type="component" value="Unassembled WGS sequence"/>
</dbReference>
<dbReference type="SUPFAM" id="SSF57756">
    <property type="entry name" value="Retrovirus zinc finger-like domains"/>
    <property type="match status" value="1"/>
</dbReference>
<keyword evidence="2" id="KW-1185">Reference proteome</keyword>
<dbReference type="OrthoDB" id="6627761at2759"/>
<reference evidence="1 2" key="1">
    <citation type="submission" date="2019-08" db="EMBL/GenBank/DDBJ databases">
        <title>Whole genome of Aphis craccivora.</title>
        <authorList>
            <person name="Voronova N.V."/>
            <person name="Shulinski R.S."/>
            <person name="Bandarenka Y.V."/>
            <person name="Zhorov D.G."/>
            <person name="Warner D."/>
        </authorList>
    </citation>
    <scope>NUCLEOTIDE SEQUENCE [LARGE SCALE GENOMIC DNA]</scope>
    <source>
        <strain evidence="1">180601</strain>
        <tissue evidence="1">Whole Body</tissue>
    </source>
</reference>
<accession>A0A6G0Z0W9</accession>
<dbReference type="GO" id="GO:0008270">
    <property type="term" value="F:zinc ion binding"/>
    <property type="evidence" value="ECO:0007669"/>
    <property type="project" value="InterPro"/>
</dbReference>
<dbReference type="EMBL" id="VUJU01001797">
    <property type="protein sequence ID" value="KAF0763798.1"/>
    <property type="molecule type" value="Genomic_DNA"/>
</dbReference>
<evidence type="ECO:0000313" key="1">
    <source>
        <dbReference type="EMBL" id="KAF0763798.1"/>
    </source>
</evidence>
<sequence length="89" mass="9626">MGPSFGGTQRALVSVSAEIAGKVIAVRRCGVFLKGNPAIRCFRCRGDNHKASTCRGPDRRKLCMTCSGENHLAKLCRSAPNCVLCKEMK</sequence>
<evidence type="ECO:0000313" key="2">
    <source>
        <dbReference type="Proteomes" id="UP000478052"/>
    </source>
</evidence>
<protein>
    <submittedName>
        <fullName evidence="1">Cellular nucleic acid-binding protein-like</fullName>
    </submittedName>
</protein>
<dbReference type="InterPro" id="IPR036875">
    <property type="entry name" value="Znf_CCHC_sf"/>
</dbReference>
<gene>
    <name evidence="1" type="ORF">FWK35_00010758</name>
</gene>
<organism evidence="1 2">
    <name type="scientific">Aphis craccivora</name>
    <name type="common">Cowpea aphid</name>
    <dbReference type="NCBI Taxonomy" id="307492"/>
    <lineage>
        <taxon>Eukaryota</taxon>
        <taxon>Metazoa</taxon>
        <taxon>Ecdysozoa</taxon>
        <taxon>Arthropoda</taxon>
        <taxon>Hexapoda</taxon>
        <taxon>Insecta</taxon>
        <taxon>Pterygota</taxon>
        <taxon>Neoptera</taxon>
        <taxon>Paraneoptera</taxon>
        <taxon>Hemiptera</taxon>
        <taxon>Sternorrhyncha</taxon>
        <taxon>Aphidomorpha</taxon>
        <taxon>Aphidoidea</taxon>
        <taxon>Aphididae</taxon>
        <taxon>Aphidini</taxon>
        <taxon>Aphis</taxon>
        <taxon>Aphis</taxon>
    </lineage>
</organism>
<name>A0A6G0Z0W9_APHCR</name>